<feature type="chain" id="PRO_5001995779" evidence="2">
    <location>
        <begin position="30"/>
        <end position="174"/>
    </location>
</feature>
<proteinExistence type="predicted"/>
<protein>
    <submittedName>
        <fullName evidence="3">Uncharacterized protein</fullName>
    </submittedName>
</protein>
<dbReference type="OrthoDB" id="10662764at2759"/>
<dbReference type="Proteomes" id="UP000030106">
    <property type="component" value="Unassembled WGS sequence"/>
</dbReference>
<dbReference type="AlphaFoldDB" id="A0A0A2VX13"/>
<feature type="signal peptide" evidence="2">
    <location>
        <begin position="1"/>
        <end position="29"/>
    </location>
</feature>
<evidence type="ECO:0000313" key="3">
    <source>
        <dbReference type="EMBL" id="KGQ05294.1"/>
    </source>
</evidence>
<comment type="caution">
    <text evidence="3">The sequence shown here is derived from an EMBL/GenBank/DDBJ whole genome shotgun (WGS) entry which is preliminary data.</text>
</comment>
<evidence type="ECO:0000313" key="4">
    <source>
        <dbReference type="Proteomes" id="UP000030106"/>
    </source>
</evidence>
<organism evidence="3 4">
    <name type="scientific">Beauveria bassiana D1-5</name>
    <dbReference type="NCBI Taxonomy" id="1245745"/>
    <lineage>
        <taxon>Eukaryota</taxon>
        <taxon>Fungi</taxon>
        <taxon>Dikarya</taxon>
        <taxon>Ascomycota</taxon>
        <taxon>Pezizomycotina</taxon>
        <taxon>Sordariomycetes</taxon>
        <taxon>Hypocreomycetidae</taxon>
        <taxon>Hypocreales</taxon>
        <taxon>Cordycipitaceae</taxon>
        <taxon>Beauveria</taxon>
    </lineage>
</organism>
<name>A0A0A2VX13_BEABA</name>
<keyword evidence="2" id="KW-0732">Signal</keyword>
<dbReference type="EMBL" id="ANFO01000961">
    <property type="protein sequence ID" value="KGQ05294.1"/>
    <property type="molecule type" value="Genomic_DNA"/>
</dbReference>
<evidence type="ECO:0000256" key="1">
    <source>
        <dbReference type="SAM" id="MobiDB-lite"/>
    </source>
</evidence>
<accession>A0A0A2VX13</accession>
<dbReference type="HOGENOM" id="CLU_1539746_0_0_1"/>
<gene>
    <name evidence="3" type="ORF">BBAD15_g9453</name>
</gene>
<reference evidence="3 4" key="1">
    <citation type="submission" date="2012-10" db="EMBL/GenBank/DDBJ databases">
        <title>Genome sequencing and analysis of entomopathogenic fungi Beauveria bassiana D1-5.</title>
        <authorList>
            <person name="Li Q."/>
            <person name="Wang L."/>
            <person name="Zhang Z."/>
            <person name="Wang Q."/>
            <person name="Ren J."/>
            <person name="Wang M."/>
            <person name="Xu W."/>
            <person name="Wang J."/>
            <person name="Lu Y."/>
            <person name="Du Q."/>
            <person name="Sun Z."/>
        </authorList>
    </citation>
    <scope>NUCLEOTIDE SEQUENCE [LARGE SCALE GENOMIC DNA]</scope>
    <source>
        <strain evidence="3 4">D1-5</strain>
    </source>
</reference>
<evidence type="ECO:0000256" key="2">
    <source>
        <dbReference type="SAM" id="SignalP"/>
    </source>
</evidence>
<feature type="region of interest" description="Disordered" evidence="1">
    <location>
        <begin position="59"/>
        <end position="106"/>
    </location>
</feature>
<sequence length="174" mass="18366">MQTNSILVSFLASGLTVAALQSYTDPADCTPSGVAYMSPMHTSPAQVAPEATSSMGIDKYDTPSGPYASPQMEHTSNVPTQHTSNAPVEQTPSPSHVTVHQSESPDWTTSSYPYQYTGVHTSNSPQSSITGAFKTSKMITTAAPTYYNPVQSVANRMGAQGLFLATVVAGLLFL</sequence>
<feature type="compositionally biased region" description="Polar residues" evidence="1">
    <location>
        <begin position="72"/>
        <end position="106"/>
    </location>
</feature>